<dbReference type="Pfam" id="PF00069">
    <property type="entry name" value="Pkinase"/>
    <property type="match status" value="1"/>
</dbReference>
<feature type="repeat" description="ANK" evidence="3">
    <location>
        <begin position="464"/>
        <end position="496"/>
    </location>
</feature>
<evidence type="ECO:0000256" key="3">
    <source>
        <dbReference type="PROSITE-ProRule" id="PRU00023"/>
    </source>
</evidence>
<feature type="domain" description="Protein kinase" evidence="4">
    <location>
        <begin position="43"/>
        <end position="315"/>
    </location>
</feature>
<feature type="repeat" description="ANK" evidence="3">
    <location>
        <begin position="630"/>
        <end position="662"/>
    </location>
</feature>
<keyword evidence="1" id="KW-0677">Repeat</keyword>
<sequence length="968" mass="106182">MDSSLSDLVHDYQLTTRYEGAYTIHYHRDPDAPPSAPHRQERWKKVRTLGHGGQGDVILQTCTDGGRSFANRAVKRIRLESENSKRYYRRELESIVKFSHEKYSQYFAKSLGWYATSNKLYIAMEYFPDGDLYAYIRDHRRLTDDECSHIISQLLSGVAVMHEAGFAHRDVKPQNILVYKVPQDLAPSSWWVKLADFGISKKLGAETTGTTLAPGTPLYMAPELLQYDSRSILAENYFKADIWAIGITAFFILTKSVPFRSQLAILHYTGNLEDLATILVSFQVTENAQNFVAEILKPQPWERPDAERVKQHSWIRHWLPEIPTPGAFSRQSTISSCRSSVQDSTGVTTEISTLASQTVSQRWPGNFHDLDMLPKTRDQIQSIFNIPSRVVEMEIPIAETQWITERQSYRPASMGNLIRNPQSPGIWRDVNILQQLHGWIGTGDLGMVRLLVDRGIDINAPDENGRTPLHLSATIGNAEITRVLCEAGAAIEATSESGHTPLQVAAMKGHAEVAGLLLDKGADIEASDNFGGFTPLGFAASMNHSAVTRLLLEKGANVEVTNQAGHTPLISATRSGSEPVTKLLLNYGARVEATDKSGGTPLIWAIRAGSKGAVEHLIHHGANVNVSEYSGFTPLRVSRMEGHDAIEKLLLKAGARMDGSSSVLDSSLHEAAQRGYYDQIIVLLGRTSENIDDEDDFGRTPLILAAAEGHMDTAWLLFKYGANMEASDYSNHTPLMAASDRGRTPMVAMLIRNDANVLARDIGGNTSISLASRKGHLETVACLCTRDGPVNIPNNSGETPLILAAKGGHTEVAKKLLDAGADINASDNQGFTPLIMAAEQGHVETVRLLVERNAQLDSTSLGAPAALIEAAKEGHEAVVEFLLEEGAAIETMDNSGVTALVHSVRRNREAVVALLLQIGANAEAEDEYGEACLMIATKNGNKAIMDLLTQHGAKKSWFYYRARMSLGY</sequence>
<dbReference type="SUPFAM" id="SSF56112">
    <property type="entry name" value="Protein kinase-like (PK-like)"/>
    <property type="match status" value="1"/>
</dbReference>
<dbReference type="InterPro" id="IPR002110">
    <property type="entry name" value="Ankyrin_rpt"/>
</dbReference>
<feature type="repeat" description="ANK" evidence="3">
    <location>
        <begin position="531"/>
        <end position="563"/>
    </location>
</feature>
<dbReference type="PROSITE" id="PS50011">
    <property type="entry name" value="PROTEIN_KINASE_DOM"/>
    <property type="match status" value="1"/>
</dbReference>
<dbReference type="GO" id="GO:0005737">
    <property type="term" value="C:cytoplasm"/>
    <property type="evidence" value="ECO:0007669"/>
    <property type="project" value="TreeGrafter"/>
</dbReference>
<dbReference type="SMART" id="SM00220">
    <property type="entry name" value="S_TKc"/>
    <property type="match status" value="1"/>
</dbReference>
<organism evidence="5 6">
    <name type="scientific">Gibberella intermedia</name>
    <name type="common">Bulb rot disease fungus</name>
    <name type="synonym">Fusarium proliferatum</name>
    <dbReference type="NCBI Taxonomy" id="948311"/>
    <lineage>
        <taxon>Eukaryota</taxon>
        <taxon>Fungi</taxon>
        <taxon>Dikarya</taxon>
        <taxon>Ascomycota</taxon>
        <taxon>Pezizomycotina</taxon>
        <taxon>Sordariomycetes</taxon>
        <taxon>Hypocreomycetidae</taxon>
        <taxon>Hypocreales</taxon>
        <taxon>Nectriaceae</taxon>
        <taxon>Fusarium</taxon>
        <taxon>Fusarium fujikuroi species complex</taxon>
    </lineage>
</organism>
<dbReference type="SUPFAM" id="SSF48403">
    <property type="entry name" value="Ankyrin repeat"/>
    <property type="match status" value="2"/>
</dbReference>
<dbReference type="InterPro" id="IPR000719">
    <property type="entry name" value="Prot_kinase_dom"/>
</dbReference>
<dbReference type="Pfam" id="PF00023">
    <property type="entry name" value="Ank"/>
    <property type="match status" value="1"/>
</dbReference>
<dbReference type="PROSITE" id="PS50088">
    <property type="entry name" value="ANK_REPEAT"/>
    <property type="match status" value="13"/>
</dbReference>
<name>A0A420SUU9_GIBIN</name>
<feature type="repeat" description="ANK" evidence="3">
    <location>
        <begin position="697"/>
        <end position="729"/>
    </location>
</feature>
<feature type="repeat" description="ANK" evidence="3">
    <location>
        <begin position="564"/>
        <end position="596"/>
    </location>
</feature>
<dbReference type="Pfam" id="PF12796">
    <property type="entry name" value="Ank_2"/>
    <property type="match status" value="5"/>
</dbReference>
<evidence type="ECO:0000259" key="4">
    <source>
        <dbReference type="PROSITE" id="PS50011"/>
    </source>
</evidence>
<feature type="repeat" description="ANK" evidence="3">
    <location>
        <begin position="436"/>
        <end position="463"/>
    </location>
</feature>
<feature type="repeat" description="ANK" evidence="3">
    <location>
        <begin position="895"/>
        <end position="927"/>
    </location>
</feature>
<evidence type="ECO:0000313" key="5">
    <source>
        <dbReference type="EMBL" id="RKL33071.1"/>
    </source>
</evidence>
<feature type="repeat" description="ANK" evidence="3">
    <location>
        <begin position="597"/>
        <end position="629"/>
    </location>
</feature>
<reference evidence="5 6" key="1">
    <citation type="journal article" date="2018" name="Sci. Rep.">
        <title>Characterisation of pathogen-specific regions and novel effector candidates in Fusarium oxysporum f. sp. cepae.</title>
        <authorList>
            <person name="Armitage A.D."/>
            <person name="Taylor A."/>
            <person name="Sobczyk M.K."/>
            <person name="Baxter L."/>
            <person name="Greenfield B.P."/>
            <person name="Bates H.J."/>
            <person name="Wilson F."/>
            <person name="Jackson A.C."/>
            <person name="Ott S."/>
            <person name="Harrison R.J."/>
            <person name="Clarkson J.P."/>
        </authorList>
    </citation>
    <scope>NUCLEOTIDE SEQUENCE [LARGE SCALE GENOMIC DNA]</scope>
    <source>
        <strain evidence="5 6">Fp_A8</strain>
    </source>
</reference>
<dbReference type="EMBL" id="MRDB01000041">
    <property type="protein sequence ID" value="RKL33071.1"/>
    <property type="molecule type" value="Genomic_DNA"/>
</dbReference>
<accession>A0A420SUU9</accession>
<feature type="repeat" description="ANK" evidence="3">
    <location>
        <begin position="730"/>
        <end position="762"/>
    </location>
</feature>
<evidence type="ECO:0000313" key="6">
    <source>
        <dbReference type="Proteomes" id="UP000283569"/>
    </source>
</evidence>
<dbReference type="Proteomes" id="UP000283569">
    <property type="component" value="Unassembled WGS sequence"/>
</dbReference>
<protein>
    <recommendedName>
        <fullName evidence="4">Protein kinase domain-containing protein</fullName>
    </recommendedName>
</protein>
<feature type="repeat" description="ANK" evidence="3">
    <location>
        <begin position="829"/>
        <end position="861"/>
    </location>
</feature>
<dbReference type="PROSITE" id="PS00108">
    <property type="entry name" value="PROTEIN_KINASE_ST"/>
    <property type="match status" value="1"/>
</dbReference>
<dbReference type="SMART" id="SM00248">
    <property type="entry name" value="ANK"/>
    <property type="match status" value="16"/>
</dbReference>
<proteinExistence type="predicted"/>
<dbReference type="PRINTS" id="PR01415">
    <property type="entry name" value="ANKYRIN"/>
</dbReference>
<comment type="caution">
    <text evidence="5">The sequence shown here is derived from an EMBL/GenBank/DDBJ whole genome shotgun (WGS) entry which is preliminary data.</text>
</comment>
<feature type="repeat" description="ANK" evidence="3">
    <location>
        <begin position="497"/>
        <end position="529"/>
    </location>
</feature>
<feature type="repeat" description="ANK" evidence="3">
    <location>
        <begin position="796"/>
        <end position="828"/>
    </location>
</feature>
<dbReference type="GO" id="GO:0004672">
    <property type="term" value="F:protein kinase activity"/>
    <property type="evidence" value="ECO:0007669"/>
    <property type="project" value="InterPro"/>
</dbReference>
<gene>
    <name evidence="5" type="ORF">BFJ72_g10087</name>
</gene>
<keyword evidence="2 3" id="KW-0040">ANK repeat</keyword>
<evidence type="ECO:0000256" key="2">
    <source>
        <dbReference type="ARBA" id="ARBA00023043"/>
    </source>
</evidence>
<dbReference type="InterPro" id="IPR011009">
    <property type="entry name" value="Kinase-like_dom_sf"/>
</dbReference>
<dbReference type="GO" id="GO:0005524">
    <property type="term" value="F:ATP binding"/>
    <property type="evidence" value="ECO:0007669"/>
    <property type="project" value="InterPro"/>
</dbReference>
<dbReference type="InterPro" id="IPR036770">
    <property type="entry name" value="Ankyrin_rpt-contain_sf"/>
</dbReference>
<dbReference type="AlphaFoldDB" id="A0A420SUU9"/>
<dbReference type="Gene3D" id="1.10.510.10">
    <property type="entry name" value="Transferase(Phosphotransferase) domain 1"/>
    <property type="match status" value="1"/>
</dbReference>
<dbReference type="PANTHER" id="PTHR24198:SF165">
    <property type="entry name" value="ANKYRIN REPEAT-CONTAINING PROTEIN-RELATED"/>
    <property type="match status" value="1"/>
</dbReference>
<dbReference type="InterPro" id="IPR008271">
    <property type="entry name" value="Ser/Thr_kinase_AS"/>
</dbReference>
<dbReference type="Gene3D" id="1.25.40.20">
    <property type="entry name" value="Ankyrin repeat-containing domain"/>
    <property type="match status" value="4"/>
</dbReference>
<evidence type="ECO:0000256" key="1">
    <source>
        <dbReference type="ARBA" id="ARBA00022737"/>
    </source>
</evidence>
<feature type="repeat" description="ANK" evidence="3">
    <location>
        <begin position="862"/>
        <end position="894"/>
    </location>
</feature>
<dbReference type="PANTHER" id="PTHR24198">
    <property type="entry name" value="ANKYRIN REPEAT AND PROTEIN KINASE DOMAIN-CONTAINING PROTEIN"/>
    <property type="match status" value="1"/>
</dbReference>
<dbReference type="PROSITE" id="PS50297">
    <property type="entry name" value="ANK_REP_REGION"/>
    <property type="match status" value="11"/>
</dbReference>